<dbReference type="AlphaFoldDB" id="A0A0D6L4S1"/>
<dbReference type="Gene3D" id="2.170.130.10">
    <property type="entry name" value="TonB-dependent receptor, plug domain"/>
    <property type="match status" value="1"/>
</dbReference>
<reference evidence="3 4" key="1">
    <citation type="submission" date="2013-05" db="EMBL/GenBank/DDBJ databases">
        <title>Draft genome of the parasitic nematode Anyclostoma ceylanicum.</title>
        <authorList>
            <person name="Mitreva M."/>
        </authorList>
    </citation>
    <scope>NUCLEOTIDE SEQUENCE [LARGE SCALE GENOMIC DNA]</scope>
</reference>
<dbReference type="GO" id="GO:0015344">
    <property type="term" value="F:siderophore uptake transmembrane transporter activity"/>
    <property type="evidence" value="ECO:0007669"/>
    <property type="project" value="TreeGrafter"/>
</dbReference>
<evidence type="ECO:0000256" key="1">
    <source>
        <dbReference type="ARBA" id="ARBA00022729"/>
    </source>
</evidence>
<gene>
    <name evidence="3" type="ORF">ANCCEY_14890</name>
</gene>
<protein>
    <submittedName>
        <fullName evidence="3">TonB-dependent receptor plug domain protein</fullName>
    </submittedName>
</protein>
<evidence type="ECO:0000313" key="4">
    <source>
        <dbReference type="Proteomes" id="UP000054495"/>
    </source>
</evidence>
<dbReference type="InterPro" id="IPR037066">
    <property type="entry name" value="Plug_dom_sf"/>
</dbReference>
<dbReference type="InterPro" id="IPR012910">
    <property type="entry name" value="Plug_dom"/>
</dbReference>
<accession>A0A0D6L4S1</accession>
<evidence type="ECO:0000259" key="2">
    <source>
        <dbReference type="Pfam" id="PF07715"/>
    </source>
</evidence>
<feature type="non-terminal residue" evidence="3">
    <location>
        <position position="257"/>
    </location>
</feature>
<keyword evidence="4" id="KW-1185">Reference proteome</keyword>
<keyword evidence="1" id="KW-0732">Signal</keyword>
<dbReference type="PROSITE" id="PS52016">
    <property type="entry name" value="TONB_DEPENDENT_REC_3"/>
    <property type="match status" value="1"/>
</dbReference>
<dbReference type="PANTHER" id="PTHR30069">
    <property type="entry name" value="TONB-DEPENDENT OUTER MEMBRANE RECEPTOR"/>
    <property type="match status" value="1"/>
</dbReference>
<keyword evidence="3" id="KW-0675">Receptor</keyword>
<name>A0A0D6L4S1_9BILA</name>
<dbReference type="EMBL" id="KE126653">
    <property type="protein sequence ID" value="EPB66024.1"/>
    <property type="molecule type" value="Genomic_DNA"/>
</dbReference>
<organism evidence="3 4">
    <name type="scientific">Ancylostoma ceylanicum</name>
    <dbReference type="NCBI Taxonomy" id="53326"/>
    <lineage>
        <taxon>Eukaryota</taxon>
        <taxon>Metazoa</taxon>
        <taxon>Ecdysozoa</taxon>
        <taxon>Nematoda</taxon>
        <taxon>Chromadorea</taxon>
        <taxon>Rhabditida</taxon>
        <taxon>Rhabditina</taxon>
        <taxon>Rhabditomorpha</taxon>
        <taxon>Strongyloidea</taxon>
        <taxon>Ancylostomatidae</taxon>
        <taxon>Ancylostomatinae</taxon>
        <taxon>Ancylostoma</taxon>
    </lineage>
</organism>
<proteinExistence type="predicted"/>
<evidence type="ECO:0000313" key="3">
    <source>
        <dbReference type="EMBL" id="EPB66024.1"/>
    </source>
</evidence>
<dbReference type="Pfam" id="PF07715">
    <property type="entry name" value="Plug"/>
    <property type="match status" value="1"/>
</dbReference>
<dbReference type="Proteomes" id="UP000054495">
    <property type="component" value="Unassembled WGS sequence"/>
</dbReference>
<sequence>MVRDLDDEIVFKNIQNNEVNITLNGINAFKQQAEQAKSYFENRHQKVTSTKHIDDKTEIEIEYSAVLGMDFPNGLKKGQRLELKGKSIFVFKGEELEEKGNMKAGDIRMLLSESTGIQTQQTSATSANASIRIQGLDGRYTQILKDGFPLFAGAASGLGLLQTPPLDLKQVEIIKGSSSTLYGGGAIAGLVNLISKTPTDERELRFHLNGSSGRGFDINGFYGQRFNKIGTTVFASHNRNWAYDPANIDLTAIPKFD</sequence>
<feature type="domain" description="TonB-dependent receptor plug" evidence="2">
    <location>
        <begin position="87"/>
        <end position="189"/>
    </location>
</feature>
<dbReference type="SUPFAM" id="SSF56935">
    <property type="entry name" value="Porins"/>
    <property type="match status" value="1"/>
</dbReference>
<dbReference type="PANTHER" id="PTHR30069:SF29">
    <property type="entry name" value="HEMOGLOBIN AND HEMOGLOBIN-HAPTOGLOBIN-BINDING PROTEIN 1-RELATED"/>
    <property type="match status" value="1"/>
</dbReference>
<dbReference type="InterPro" id="IPR039426">
    <property type="entry name" value="TonB-dep_rcpt-like"/>
</dbReference>
<dbReference type="GO" id="GO:0044718">
    <property type="term" value="P:siderophore transmembrane transport"/>
    <property type="evidence" value="ECO:0007669"/>
    <property type="project" value="TreeGrafter"/>
</dbReference>